<sequence>MSLEHSFLAIYGIELADAHWLDVSDALEALPRARGKETDSPDSGEDVQLYTVSGDDSERVVIGIACEELPPGACRALTDFTVSPGRDESLRRTAAHLGYRALAEPGWLLVHDWS</sequence>
<name>A0A1E7LCA2_9ACTN</name>
<evidence type="ECO:0000313" key="1">
    <source>
        <dbReference type="EMBL" id="OEV13794.1"/>
    </source>
</evidence>
<reference evidence="1 2" key="1">
    <citation type="journal article" date="2016" name="Front. Microbiol.">
        <title>Comparative Genomics Analysis of Streptomyces Species Reveals Their Adaptation to the Marine Environment and Their Diversity at the Genomic Level.</title>
        <authorList>
            <person name="Tian X."/>
            <person name="Zhang Z."/>
            <person name="Yang T."/>
            <person name="Chen M."/>
            <person name="Li J."/>
            <person name="Chen F."/>
            <person name="Yang J."/>
            <person name="Li W."/>
            <person name="Zhang B."/>
            <person name="Zhang Z."/>
            <person name="Wu J."/>
            <person name="Zhang C."/>
            <person name="Long L."/>
            <person name="Xiao J."/>
        </authorList>
    </citation>
    <scope>NUCLEOTIDE SEQUENCE [LARGE SCALE GENOMIC DNA]</scope>
    <source>
        <strain evidence="1 2">SCSIO 10429</strain>
    </source>
</reference>
<organism evidence="1 2">
    <name type="scientific">Streptomyces nanshensis</name>
    <dbReference type="NCBI Taxonomy" id="518642"/>
    <lineage>
        <taxon>Bacteria</taxon>
        <taxon>Bacillati</taxon>
        <taxon>Actinomycetota</taxon>
        <taxon>Actinomycetes</taxon>
        <taxon>Kitasatosporales</taxon>
        <taxon>Streptomycetaceae</taxon>
        <taxon>Streptomyces</taxon>
    </lineage>
</organism>
<dbReference type="RefSeq" id="WP_070014661.1">
    <property type="nucleotide sequence ID" value="NZ_LJGW01000039.1"/>
</dbReference>
<accession>A0A1E7LCA2</accession>
<keyword evidence="2" id="KW-1185">Reference proteome</keyword>
<proteinExistence type="predicted"/>
<dbReference type="EMBL" id="LJGW01000039">
    <property type="protein sequence ID" value="OEV13794.1"/>
    <property type="molecule type" value="Genomic_DNA"/>
</dbReference>
<dbReference type="AlphaFoldDB" id="A0A1E7LCA2"/>
<comment type="caution">
    <text evidence="1">The sequence shown here is derived from an EMBL/GenBank/DDBJ whole genome shotgun (WGS) entry which is preliminary data.</text>
</comment>
<dbReference type="Proteomes" id="UP000176005">
    <property type="component" value="Unassembled WGS sequence"/>
</dbReference>
<gene>
    <name evidence="1" type="ORF">AN218_01805</name>
</gene>
<evidence type="ECO:0000313" key="2">
    <source>
        <dbReference type="Proteomes" id="UP000176005"/>
    </source>
</evidence>
<protein>
    <submittedName>
        <fullName evidence="1">Uncharacterized protein</fullName>
    </submittedName>
</protein>